<name>A0ABN8LMM0_9CNID</name>
<accession>A0ABN8LMM0</accession>
<dbReference type="SUPFAM" id="SSF57196">
    <property type="entry name" value="EGF/Laminin"/>
    <property type="match status" value="1"/>
</dbReference>
<proteinExistence type="predicted"/>
<feature type="non-terminal residue" evidence="4">
    <location>
        <position position="1"/>
    </location>
</feature>
<evidence type="ECO:0000256" key="2">
    <source>
        <dbReference type="PROSITE-ProRule" id="PRU00076"/>
    </source>
</evidence>
<keyword evidence="5" id="KW-1185">Reference proteome</keyword>
<evidence type="ECO:0000256" key="1">
    <source>
        <dbReference type="ARBA" id="ARBA00023157"/>
    </source>
</evidence>
<evidence type="ECO:0000313" key="5">
    <source>
        <dbReference type="Proteomes" id="UP001159427"/>
    </source>
</evidence>
<dbReference type="CDD" id="cd00054">
    <property type="entry name" value="EGF_CA"/>
    <property type="match status" value="1"/>
</dbReference>
<dbReference type="Proteomes" id="UP001159427">
    <property type="component" value="Unassembled WGS sequence"/>
</dbReference>
<evidence type="ECO:0000259" key="3">
    <source>
        <dbReference type="PROSITE" id="PS50026"/>
    </source>
</evidence>
<evidence type="ECO:0000313" key="4">
    <source>
        <dbReference type="EMBL" id="CAH3016668.1"/>
    </source>
</evidence>
<sequence length="217" mass="24094">GTLYAHAYCPTGRFAPVRQTQTADLQTGCVLLMELSPLNLGLKVYVFILVLSLANVVKGQDVCILNPCQNGGSCIPKQLNDYMCYCSRDFTGRNCTELSFRGSIGINSFEAYLPGITAETGDMTNFKALDFPSSRRVELKFVGTQLSGPNTYKWTVNGTTLDAAKDSRIRISESGFLTFFSPRLDHKGEYQVFVTNEFGTLFSRKIKLEFSGVCTFY</sequence>
<dbReference type="PROSITE" id="PS00022">
    <property type="entry name" value="EGF_1"/>
    <property type="match status" value="1"/>
</dbReference>
<feature type="domain" description="EGF-like" evidence="3">
    <location>
        <begin position="59"/>
        <end position="96"/>
    </location>
</feature>
<dbReference type="InterPro" id="IPR036179">
    <property type="entry name" value="Ig-like_dom_sf"/>
</dbReference>
<protein>
    <recommendedName>
        <fullName evidence="3">EGF-like domain-containing protein</fullName>
    </recommendedName>
</protein>
<comment type="caution">
    <text evidence="2">Lacks conserved residue(s) required for the propagation of feature annotation.</text>
</comment>
<gene>
    <name evidence="4" type="ORF">PEVE_00031466</name>
</gene>
<dbReference type="SMART" id="SM00181">
    <property type="entry name" value="EGF"/>
    <property type="match status" value="1"/>
</dbReference>
<dbReference type="InterPro" id="IPR001881">
    <property type="entry name" value="EGF-like_Ca-bd_dom"/>
</dbReference>
<dbReference type="Gene3D" id="2.60.40.10">
    <property type="entry name" value="Immunoglobulins"/>
    <property type="match status" value="1"/>
</dbReference>
<dbReference type="InterPro" id="IPR000742">
    <property type="entry name" value="EGF"/>
</dbReference>
<dbReference type="EMBL" id="CALNXI010000045">
    <property type="protein sequence ID" value="CAH3016668.1"/>
    <property type="molecule type" value="Genomic_DNA"/>
</dbReference>
<dbReference type="PROSITE" id="PS50026">
    <property type="entry name" value="EGF_3"/>
    <property type="match status" value="1"/>
</dbReference>
<keyword evidence="1 2" id="KW-1015">Disulfide bond</keyword>
<dbReference type="SUPFAM" id="SSF48726">
    <property type="entry name" value="Immunoglobulin"/>
    <property type="match status" value="1"/>
</dbReference>
<feature type="disulfide bond" evidence="2">
    <location>
        <begin position="86"/>
        <end position="95"/>
    </location>
</feature>
<dbReference type="InterPro" id="IPR013783">
    <property type="entry name" value="Ig-like_fold"/>
</dbReference>
<dbReference type="SMART" id="SM00179">
    <property type="entry name" value="EGF_CA"/>
    <property type="match status" value="1"/>
</dbReference>
<dbReference type="Gene3D" id="2.10.25.10">
    <property type="entry name" value="Laminin"/>
    <property type="match status" value="1"/>
</dbReference>
<reference evidence="4 5" key="1">
    <citation type="submission" date="2022-05" db="EMBL/GenBank/DDBJ databases">
        <authorList>
            <consortium name="Genoscope - CEA"/>
            <person name="William W."/>
        </authorList>
    </citation>
    <scope>NUCLEOTIDE SEQUENCE [LARGE SCALE GENOMIC DNA]</scope>
</reference>
<keyword evidence="2" id="KW-0245">EGF-like domain</keyword>
<comment type="caution">
    <text evidence="4">The sequence shown here is derived from an EMBL/GenBank/DDBJ whole genome shotgun (WGS) entry which is preliminary data.</text>
</comment>
<organism evidence="4 5">
    <name type="scientific">Porites evermanni</name>
    <dbReference type="NCBI Taxonomy" id="104178"/>
    <lineage>
        <taxon>Eukaryota</taxon>
        <taxon>Metazoa</taxon>
        <taxon>Cnidaria</taxon>
        <taxon>Anthozoa</taxon>
        <taxon>Hexacorallia</taxon>
        <taxon>Scleractinia</taxon>
        <taxon>Fungiina</taxon>
        <taxon>Poritidae</taxon>
        <taxon>Porites</taxon>
    </lineage>
</organism>
<dbReference type="Pfam" id="PF00008">
    <property type="entry name" value="EGF"/>
    <property type="match status" value="1"/>
</dbReference>